<accession>A0A2T9WM90</accession>
<dbReference type="EMBL" id="QEFP01000001">
    <property type="protein sequence ID" value="PVU68953.1"/>
    <property type="molecule type" value="Genomic_DNA"/>
</dbReference>
<dbReference type="PANTHER" id="PTHR45723">
    <property type="entry name" value="SERINE/THREONINE-PROTEIN KINASE RIO1"/>
    <property type="match status" value="1"/>
</dbReference>
<keyword evidence="4" id="KW-0808">Transferase</keyword>
<comment type="caution">
    <text evidence="14">The sequence shown here is derived from an EMBL/GenBank/DDBJ whole genome shotgun (WGS) entry which is preliminary data.</text>
</comment>
<dbReference type="EC" id="2.7.11.1" evidence="2"/>
<organism evidence="14">
    <name type="scientific">Nanobsidianus stetteri</name>
    <dbReference type="NCBI Taxonomy" id="1294122"/>
    <lineage>
        <taxon>Archaea</taxon>
        <taxon>Nanobdellota</taxon>
        <taxon>Candidatus Nanoarchaeia</taxon>
        <taxon>Nanoarchaeales</taxon>
        <taxon>Nanopusillaceae</taxon>
        <taxon>Candidatus Nanobsidianus</taxon>
    </lineage>
</organism>
<reference evidence="13" key="4">
    <citation type="submission" date="2021-11" db="EMBL/GenBank/DDBJ databases">
        <authorList>
            <person name="Munson-Mcgee J."/>
            <person name="Field E."/>
            <person name="Bateson M."/>
            <person name="Rooney C."/>
            <person name="Stepanauskas R."/>
            <person name="Young M."/>
        </authorList>
    </citation>
    <scope>NUCLEOTIDE SEQUENCE</scope>
    <source>
        <strain evidence="13">SCGC AB-777_F03</strain>
    </source>
</reference>
<evidence type="ECO:0000256" key="2">
    <source>
        <dbReference type="ARBA" id="ARBA00012513"/>
    </source>
</evidence>
<dbReference type="GO" id="GO:0046872">
    <property type="term" value="F:metal ion binding"/>
    <property type="evidence" value="ECO:0007669"/>
    <property type="project" value="UniProtKB-KW"/>
</dbReference>
<evidence type="ECO:0000259" key="12">
    <source>
        <dbReference type="SMART" id="SM00090"/>
    </source>
</evidence>
<reference evidence="14" key="1">
    <citation type="journal article" date="2015" name="Appl. Environ. Microbiol.">
        <title>Nanoarchaeota, Their Sulfolobales Host, and Nanoarchaeota Virus Distribution across Yellowstone National Park Hot Springs.</title>
        <authorList>
            <person name="Munson-McGee J.H."/>
            <person name="Field E.K."/>
            <person name="Bateson M."/>
            <person name="Rooney C."/>
            <person name="Stepanauskas R."/>
            <person name="Young M.J."/>
        </authorList>
    </citation>
    <scope>NUCLEOTIDE SEQUENCE [LARGE SCALE GENOMIC DNA]</scope>
    <source>
        <strain evidence="14">SCGC AB-777_F03</strain>
    </source>
</reference>
<keyword evidence="7 14" id="KW-0418">Kinase</keyword>
<dbReference type="GO" id="GO:0005524">
    <property type="term" value="F:ATP binding"/>
    <property type="evidence" value="ECO:0007669"/>
    <property type="project" value="UniProtKB-KW"/>
</dbReference>
<feature type="domain" description="RIO kinase" evidence="12">
    <location>
        <begin position="3"/>
        <end position="230"/>
    </location>
</feature>
<protein>
    <recommendedName>
        <fullName evidence="2">non-specific serine/threonine protein kinase</fullName>
        <ecNumber evidence="2">2.7.11.1</ecNumber>
    </recommendedName>
</protein>
<dbReference type="Proteomes" id="UP000245509">
    <property type="component" value="Unassembled WGS sequence"/>
</dbReference>
<keyword evidence="6" id="KW-0547">Nucleotide-binding</keyword>
<evidence type="ECO:0000313" key="13">
    <source>
        <dbReference type="EMBL" id="MCC5446943.1"/>
    </source>
</evidence>
<evidence type="ECO:0000256" key="11">
    <source>
        <dbReference type="ARBA" id="ARBA00048679"/>
    </source>
</evidence>
<gene>
    <name evidence="13" type="ORF">DDW03_000810</name>
    <name evidence="14" type="ORF">DDW03_00280</name>
</gene>
<dbReference type="InterPro" id="IPR011009">
    <property type="entry name" value="Kinase-like_dom_sf"/>
</dbReference>
<name>A0A2T9WM90_NANST</name>
<keyword evidence="8" id="KW-0067">ATP-binding</keyword>
<evidence type="ECO:0000256" key="8">
    <source>
        <dbReference type="ARBA" id="ARBA00022840"/>
    </source>
</evidence>
<keyword evidence="3 14" id="KW-0723">Serine/threonine-protein kinase</keyword>
<evidence type="ECO:0000313" key="14">
    <source>
        <dbReference type="EMBL" id="PVU68953.1"/>
    </source>
</evidence>
<sequence>MKYREIWKVYGKVFDKNTLYYLDKLYKDHYIEDDLTLISEGKEAIVVRSGKFAIKIYKIMSISYKEQVNYLKADPRIYKFPRTKIGIIYTWVKKEYMNLRKMYKNLVRVPIPYLYKGNILVMEYIGYENGPLLLHDSYNSIENKEGLFFDILDQYKKIYNKAKLIHGDFSEYNIIIFNNVPYIIDVSQSIPIDSPYSEEFLNRDLNNILNISKKLNLNYDMKYIREYIGI</sequence>
<dbReference type="InterPro" id="IPR000687">
    <property type="entry name" value="RIO_kinase"/>
</dbReference>
<evidence type="ECO:0000256" key="4">
    <source>
        <dbReference type="ARBA" id="ARBA00022679"/>
    </source>
</evidence>
<dbReference type="EMBL" id="QEFP02000004">
    <property type="protein sequence ID" value="MCC5446943.1"/>
    <property type="molecule type" value="Genomic_DNA"/>
</dbReference>
<dbReference type="RefSeq" id="WP_228615172.1">
    <property type="nucleotide sequence ID" value="NZ_QEFP02000004.1"/>
</dbReference>
<dbReference type="Gene3D" id="3.30.200.20">
    <property type="entry name" value="Phosphorylase Kinase, domain 1"/>
    <property type="match status" value="1"/>
</dbReference>
<evidence type="ECO:0000256" key="7">
    <source>
        <dbReference type="ARBA" id="ARBA00022777"/>
    </source>
</evidence>
<dbReference type="InterPro" id="IPR018935">
    <property type="entry name" value="RIO_kinase_CS"/>
</dbReference>
<evidence type="ECO:0000256" key="6">
    <source>
        <dbReference type="ARBA" id="ARBA00022741"/>
    </source>
</evidence>
<comment type="similarity">
    <text evidence="1">Belongs to the protein kinase superfamily. RIO-type Ser/Thr kinase family.</text>
</comment>
<evidence type="ECO:0000256" key="5">
    <source>
        <dbReference type="ARBA" id="ARBA00022723"/>
    </source>
</evidence>
<dbReference type="GO" id="GO:0004674">
    <property type="term" value="F:protein serine/threonine kinase activity"/>
    <property type="evidence" value="ECO:0007669"/>
    <property type="project" value="UniProtKB-KW"/>
</dbReference>
<dbReference type="Pfam" id="PF01163">
    <property type="entry name" value="RIO1"/>
    <property type="match status" value="1"/>
</dbReference>
<proteinExistence type="inferred from homology"/>
<comment type="catalytic activity">
    <reaction evidence="10">
        <text>L-threonyl-[protein] + ATP = O-phospho-L-threonyl-[protein] + ADP + H(+)</text>
        <dbReference type="Rhea" id="RHEA:46608"/>
        <dbReference type="Rhea" id="RHEA-COMP:11060"/>
        <dbReference type="Rhea" id="RHEA-COMP:11605"/>
        <dbReference type="ChEBI" id="CHEBI:15378"/>
        <dbReference type="ChEBI" id="CHEBI:30013"/>
        <dbReference type="ChEBI" id="CHEBI:30616"/>
        <dbReference type="ChEBI" id="CHEBI:61977"/>
        <dbReference type="ChEBI" id="CHEBI:456216"/>
        <dbReference type="EC" id="2.7.11.1"/>
    </reaction>
</comment>
<dbReference type="PROSITE" id="PS01245">
    <property type="entry name" value="RIO1"/>
    <property type="match status" value="1"/>
</dbReference>
<dbReference type="Gene3D" id="1.10.510.10">
    <property type="entry name" value="Transferase(Phosphotransferase) domain 1"/>
    <property type="match status" value="1"/>
</dbReference>
<dbReference type="InterPro" id="IPR051272">
    <property type="entry name" value="RIO-type_Ser/Thr_kinase"/>
</dbReference>
<dbReference type="SMART" id="SM00090">
    <property type="entry name" value="RIO"/>
    <property type="match status" value="1"/>
</dbReference>
<reference evidence="13" key="3">
    <citation type="submission" date="2017-05" db="EMBL/GenBank/DDBJ databases">
        <authorList>
            <person name="Munson-Mcgee J.H."/>
        </authorList>
    </citation>
    <scope>NUCLEOTIDE SEQUENCE</scope>
    <source>
        <strain evidence="13">SCGC AB-777_F03</strain>
    </source>
</reference>
<keyword evidence="9" id="KW-0460">Magnesium</keyword>
<dbReference type="AlphaFoldDB" id="A0A2T9WM90"/>
<dbReference type="InterPro" id="IPR018934">
    <property type="entry name" value="RIO_dom"/>
</dbReference>
<dbReference type="SUPFAM" id="SSF56112">
    <property type="entry name" value="Protein kinase-like (PK-like)"/>
    <property type="match status" value="1"/>
</dbReference>
<evidence type="ECO:0000256" key="1">
    <source>
        <dbReference type="ARBA" id="ARBA00009196"/>
    </source>
</evidence>
<keyword evidence="5" id="KW-0479">Metal-binding</keyword>
<reference evidence="14" key="2">
    <citation type="submission" date="2017-05" db="EMBL/GenBank/DDBJ databases">
        <authorList>
            <person name="Song R."/>
            <person name="Chenine A.L."/>
            <person name="Ruprecht R.M."/>
        </authorList>
    </citation>
    <scope>NUCLEOTIDE SEQUENCE</scope>
    <source>
        <strain evidence="14">SCGC AB-777_F03</strain>
    </source>
</reference>
<comment type="catalytic activity">
    <reaction evidence="11">
        <text>L-seryl-[protein] + ATP = O-phospho-L-seryl-[protein] + ADP + H(+)</text>
        <dbReference type="Rhea" id="RHEA:17989"/>
        <dbReference type="Rhea" id="RHEA-COMP:9863"/>
        <dbReference type="Rhea" id="RHEA-COMP:11604"/>
        <dbReference type="ChEBI" id="CHEBI:15378"/>
        <dbReference type="ChEBI" id="CHEBI:29999"/>
        <dbReference type="ChEBI" id="CHEBI:30616"/>
        <dbReference type="ChEBI" id="CHEBI:83421"/>
        <dbReference type="ChEBI" id="CHEBI:456216"/>
        <dbReference type="EC" id="2.7.11.1"/>
    </reaction>
</comment>
<evidence type="ECO:0000256" key="10">
    <source>
        <dbReference type="ARBA" id="ARBA00047899"/>
    </source>
</evidence>
<evidence type="ECO:0000256" key="9">
    <source>
        <dbReference type="ARBA" id="ARBA00022842"/>
    </source>
</evidence>
<evidence type="ECO:0000256" key="3">
    <source>
        <dbReference type="ARBA" id="ARBA00022527"/>
    </source>
</evidence>